<dbReference type="PANTHER" id="PTHR48046:SF6">
    <property type="entry name" value="GLYCOSYLTRANSFERASE"/>
    <property type="match status" value="1"/>
</dbReference>
<organism evidence="6 7">
    <name type="scientific">Spinacia oleracea</name>
    <name type="common">Spinach</name>
    <dbReference type="NCBI Taxonomy" id="3562"/>
    <lineage>
        <taxon>Eukaryota</taxon>
        <taxon>Viridiplantae</taxon>
        <taxon>Streptophyta</taxon>
        <taxon>Embryophyta</taxon>
        <taxon>Tracheophyta</taxon>
        <taxon>Spermatophyta</taxon>
        <taxon>Magnoliopsida</taxon>
        <taxon>eudicotyledons</taxon>
        <taxon>Gunneridae</taxon>
        <taxon>Pentapetalae</taxon>
        <taxon>Caryophyllales</taxon>
        <taxon>Chenopodiaceae</taxon>
        <taxon>Chenopodioideae</taxon>
        <taxon>Anserineae</taxon>
        <taxon>Spinacia</taxon>
    </lineage>
</organism>
<dbReference type="PROSITE" id="PS00375">
    <property type="entry name" value="UDPGT"/>
    <property type="match status" value="1"/>
</dbReference>
<reference evidence="7" key="2">
    <citation type="submission" date="2025-08" db="UniProtKB">
        <authorList>
            <consortium name="RefSeq"/>
        </authorList>
    </citation>
    <scope>IDENTIFICATION</scope>
    <source>
        <tissue evidence="7">Leaf</tissue>
    </source>
</reference>
<gene>
    <name evidence="7" type="primary">LOC130468071</name>
</gene>
<keyword evidence="3 4" id="KW-0808">Transferase</keyword>
<keyword evidence="6" id="KW-1185">Reference proteome</keyword>
<evidence type="ECO:0000256" key="5">
    <source>
        <dbReference type="RuleBase" id="RU362057"/>
    </source>
</evidence>
<evidence type="ECO:0000256" key="1">
    <source>
        <dbReference type="ARBA" id="ARBA00009995"/>
    </source>
</evidence>
<sequence length="468" mass="52042">MQTANPKPHVVIIPSPGMGHLIPLVEFAKLLHFHHHFSVSLLLPTSTPPTAAQTTFLSTLPPAISPTFLPCVDPSLIPHNVAHEVTINLVHKHSLSYVRSALSSLSNVVAVVADIFGTDYFDVAREFSIPPYLYFTTNAFCLMFFFHFPSLHETVSCEYRDMVEPLVLPGCVPLYGKDFVDPTQDRQDQVYQVFLNTIKRYIFAEGIFVNTFLDLEPAAINALKTEDPNRPEIYPVGPLIQSGLGGDPDEGQECLSWLDRQPPSSVLFVSFGSGGTLTHEQMNELAIGLEKSGQRFLWVIRAPSNSTFGSFFTQGSNKDDSFGFLPEGYLDRIKDRGLLVPSWAPQIKVLTHESTDGFLSHCGWNSTLESIVYGVPLIAWPLYAEQRMNAVMLNEGLKVALRPKAKESGLVEADEIARVVNELMDGGEGKKVRERMKEFSELARNTRSEDGESTKILSQIAKKWSQNS</sequence>
<evidence type="ECO:0000313" key="6">
    <source>
        <dbReference type="Proteomes" id="UP000813463"/>
    </source>
</evidence>
<comment type="similarity">
    <text evidence="1 4">Belongs to the UDP-glycosyltransferase family.</text>
</comment>
<evidence type="ECO:0000313" key="7">
    <source>
        <dbReference type="RefSeq" id="XP_056693608.1"/>
    </source>
</evidence>
<evidence type="ECO:0000256" key="4">
    <source>
        <dbReference type="RuleBase" id="RU003718"/>
    </source>
</evidence>
<evidence type="ECO:0000256" key="3">
    <source>
        <dbReference type="ARBA" id="ARBA00022679"/>
    </source>
</evidence>
<dbReference type="Pfam" id="PF00201">
    <property type="entry name" value="UDPGT"/>
    <property type="match status" value="1"/>
</dbReference>
<dbReference type="Gene3D" id="3.40.50.2000">
    <property type="entry name" value="Glycogen Phosphorylase B"/>
    <property type="match status" value="2"/>
</dbReference>
<dbReference type="InterPro" id="IPR002213">
    <property type="entry name" value="UDP_glucos_trans"/>
</dbReference>
<protein>
    <recommendedName>
        <fullName evidence="5">Glycosyltransferase</fullName>
        <ecNumber evidence="5">2.4.1.-</ecNumber>
    </recommendedName>
</protein>
<reference evidence="6" key="1">
    <citation type="journal article" date="2021" name="Nat. Commun.">
        <title>Genomic analyses provide insights into spinach domestication and the genetic basis of agronomic traits.</title>
        <authorList>
            <person name="Cai X."/>
            <person name="Sun X."/>
            <person name="Xu C."/>
            <person name="Sun H."/>
            <person name="Wang X."/>
            <person name="Ge C."/>
            <person name="Zhang Z."/>
            <person name="Wang Q."/>
            <person name="Fei Z."/>
            <person name="Jiao C."/>
            <person name="Wang Q."/>
        </authorList>
    </citation>
    <scope>NUCLEOTIDE SEQUENCE [LARGE SCALE GENOMIC DNA]</scope>
    <source>
        <strain evidence="6">cv. Varoflay</strain>
    </source>
</reference>
<keyword evidence="2 4" id="KW-0328">Glycosyltransferase</keyword>
<dbReference type="PANTHER" id="PTHR48046">
    <property type="entry name" value="UDP-GLYCOSYLTRANSFERASE 72E1"/>
    <property type="match status" value="1"/>
</dbReference>
<dbReference type="InterPro" id="IPR035595">
    <property type="entry name" value="UDP_glycos_trans_CS"/>
</dbReference>
<evidence type="ECO:0000256" key="2">
    <source>
        <dbReference type="ARBA" id="ARBA00022676"/>
    </source>
</evidence>
<dbReference type="CDD" id="cd03784">
    <property type="entry name" value="GT1_Gtf-like"/>
    <property type="match status" value="1"/>
</dbReference>
<dbReference type="GeneID" id="130468071"/>
<dbReference type="EC" id="2.4.1.-" evidence="5"/>
<dbReference type="RefSeq" id="XP_056693608.1">
    <property type="nucleotide sequence ID" value="XM_056837630.1"/>
</dbReference>
<dbReference type="Proteomes" id="UP000813463">
    <property type="component" value="Chromosome 2"/>
</dbReference>
<name>A0ABM3RDC3_SPIOL</name>
<dbReference type="SUPFAM" id="SSF53756">
    <property type="entry name" value="UDP-Glycosyltransferase/glycogen phosphorylase"/>
    <property type="match status" value="1"/>
</dbReference>
<accession>A0ABM3RDC3</accession>
<proteinExistence type="inferred from homology"/>